<feature type="transmembrane region" description="Helical" evidence="6">
    <location>
        <begin position="382"/>
        <end position="400"/>
    </location>
</feature>
<feature type="transmembrane region" description="Helical" evidence="6">
    <location>
        <begin position="293"/>
        <end position="310"/>
    </location>
</feature>
<reference evidence="8 9" key="1">
    <citation type="submission" date="2019-04" db="EMBL/GenBank/DDBJ databases">
        <title>Phreatobacter aquaticus sp. nov.</title>
        <authorList>
            <person name="Choi A."/>
        </authorList>
    </citation>
    <scope>NUCLEOTIDE SEQUENCE [LARGE SCALE GENOMIC DNA]</scope>
    <source>
        <strain evidence="8 9">KCTC 52518</strain>
    </source>
</reference>
<comment type="subcellular location">
    <subcellularLocation>
        <location evidence="1">Cell membrane</location>
        <topology evidence="1">Multi-pass membrane protein</topology>
    </subcellularLocation>
</comment>
<dbReference type="PANTHER" id="PTHR43124">
    <property type="entry name" value="PURINE EFFLUX PUMP PBUE"/>
    <property type="match status" value="1"/>
</dbReference>
<dbReference type="EMBL" id="CP039690">
    <property type="protein sequence ID" value="QCI66226.1"/>
    <property type="molecule type" value="Genomic_DNA"/>
</dbReference>
<dbReference type="GO" id="GO:0005886">
    <property type="term" value="C:plasma membrane"/>
    <property type="evidence" value="ECO:0007669"/>
    <property type="project" value="UniProtKB-SubCell"/>
</dbReference>
<feature type="transmembrane region" description="Helical" evidence="6">
    <location>
        <begin position="29"/>
        <end position="47"/>
    </location>
</feature>
<evidence type="ECO:0000256" key="3">
    <source>
        <dbReference type="ARBA" id="ARBA00022692"/>
    </source>
</evidence>
<evidence type="ECO:0000256" key="6">
    <source>
        <dbReference type="SAM" id="Phobius"/>
    </source>
</evidence>
<feature type="transmembrane region" description="Helical" evidence="6">
    <location>
        <begin position="357"/>
        <end position="376"/>
    </location>
</feature>
<dbReference type="InterPro" id="IPR050189">
    <property type="entry name" value="MFS_Efflux_Transporters"/>
</dbReference>
<accession>A0A4D7B9M2</accession>
<protein>
    <submittedName>
        <fullName evidence="8">MFS transporter</fullName>
    </submittedName>
</protein>
<dbReference type="PROSITE" id="PS50850">
    <property type="entry name" value="MFS"/>
    <property type="match status" value="1"/>
</dbReference>
<evidence type="ECO:0000313" key="8">
    <source>
        <dbReference type="EMBL" id="QCI66226.1"/>
    </source>
</evidence>
<evidence type="ECO:0000313" key="9">
    <source>
        <dbReference type="Proteomes" id="UP000298781"/>
    </source>
</evidence>
<organism evidence="8 9">
    <name type="scientific">Phreatobacter stygius</name>
    <dbReference type="NCBI Taxonomy" id="1940610"/>
    <lineage>
        <taxon>Bacteria</taxon>
        <taxon>Pseudomonadati</taxon>
        <taxon>Pseudomonadota</taxon>
        <taxon>Alphaproteobacteria</taxon>
        <taxon>Hyphomicrobiales</taxon>
        <taxon>Phreatobacteraceae</taxon>
        <taxon>Phreatobacter</taxon>
    </lineage>
</organism>
<dbReference type="KEGG" id="pstg:E8M01_19615"/>
<evidence type="ECO:0000256" key="2">
    <source>
        <dbReference type="ARBA" id="ARBA00022475"/>
    </source>
</evidence>
<name>A0A4D7B9M2_9HYPH</name>
<feature type="domain" description="Major facilitator superfamily (MFS) profile" evidence="7">
    <location>
        <begin position="33"/>
        <end position="403"/>
    </location>
</feature>
<proteinExistence type="predicted"/>
<dbReference type="InterPro" id="IPR011701">
    <property type="entry name" value="MFS"/>
</dbReference>
<feature type="transmembrane region" description="Helical" evidence="6">
    <location>
        <begin position="128"/>
        <end position="146"/>
    </location>
</feature>
<sequence length="411" mass="42238">MTSTTTTDGGAKACKNRHCSADPARANRLPLAGLLALAMASFITVLTEALPAGLLPQMSTGLGLSEALIGQLVTVYALGTLVSAIPLTAATRGWRRRPLLIIAIGGFAIVNTVTAVSTSYALTLGARFLAGVFAGLLWALVAGYAGRMVPDHLKGRAIAVAMVGIPLALSLGIPAGTFLGAAVGWRVTFGIMSGLTLILIGWVLTTVPDFPGQAADKRLPIGKVFRLPGIRPVLFVTLAFVLAHNILYTYIAPFLVPAGLTDRVDIVLLIFGVAALAAIWIVGILIDRWLRELVLVSTALFAFAALALGLGGAAPAALYVAVGVWGLGYGGAATLFQTASAKTAGDAADVAQSMIVTVWNIAIAGGGLIGGILLETLGVRSFPWALVALLAATLMVAWSARTHGFPGEDPG</sequence>
<dbReference type="RefSeq" id="WP_136961670.1">
    <property type="nucleotide sequence ID" value="NZ_CP039690.1"/>
</dbReference>
<keyword evidence="4 6" id="KW-1133">Transmembrane helix</keyword>
<dbReference type="OrthoDB" id="9812189at2"/>
<evidence type="ECO:0000256" key="4">
    <source>
        <dbReference type="ARBA" id="ARBA00022989"/>
    </source>
</evidence>
<feature type="transmembrane region" description="Helical" evidence="6">
    <location>
        <begin position="99"/>
        <end position="122"/>
    </location>
</feature>
<evidence type="ECO:0000259" key="7">
    <source>
        <dbReference type="PROSITE" id="PS50850"/>
    </source>
</evidence>
<dbReference type="Gene3D" id="1.20.1250.20">
    <property type="entry name" value="MFS general substrate transporter like domains"/>
    <property type="match status" value="1"/>
</dbReference>
<dbReference type="CDD" id="cd17324">
    <property type="entry name" value="MFS_NepI_like"/>
    <property type="match status" value="1"/>
</dbReference>
<dbReference type="InterPro" id="IPR036259">
    <property type="entry name" value="MFS_trans_sf"/>
</dbReference>
<feature type="transmembrane region" description="Helical" evidence="6">
    <location>
        <begin position="266"/>
        <end position="286"/>
    </location>
</feature>
<evidence type="ECO:0000256" key="1">
    <source>
        <dbReference type="ARBA" id="ARBA00004651"/>
    </source>
</evidence>
<dbReference type="InterPro" id="IPR020846">
    <property type="entry name" value="MFS_dom"/>
</dbReference>
<keyword evidence="3 6" id="KW-0812">Transmembrane</keyword>
<dbReference type="AlphaFoldDB" id="A0A4D7B9M2"/>
<dbReference type="Pfam" id="PF07690">
    <property type="entry name" value="MFS_1"/>
    <property type="match status" value="1"/>
</dbReference>
<evidence type="ECO:0000256" key="5">
    <source>
        <dbReference type="ARBA" id="ARBA00023136"/>
    </source>
</evidence>
<feature type="transmembrane region" description="Helical" evidence="6">
    <location>
        <begin position="158"/>
        <end position="183"/>
    </location>
</feature>
<dbReference type="GO" id="GO:0022857">
    <property type="term" value="F:transmembrane transporter activity"/>
    <property type="evidence" value="ECO:0007669"/>
    <property type="project" value="InterPro"/>
</dbReference>
<feature type="transmembrane region" description="Helical" evidence="6">
    <location>
        <begin position="67"/>
        <end position="87"/>
    </location>
</feature>
<keyword evidence="9" id="KW-1185">Reference proteome</keyword>
<feature type="transmembrane region" description="Helical" evidence="6">
    <location>
        <begin position="189"/>
        <end position="211"/>
    </location>
</feature>
<feature type="transmembrane region" description="Helical" evidence="6">
    <location>
        <begin position="232"/>
        <end position="251"/>
    </location>
</feature>
<gene>
    <name evidence="8" type="ORF">E8M01_19615</name>
</gene>
<dbReference type="SUPFAM" id="SSF103473">
    <property type="entry name" value="MFS general substrate transporter"/>
    <property type="match status" value="1"/>
</dbReference>
<dbReference type="PANTHER" id="PTHR43124:SF3">
    <property type="entry name" value="CHLORAMPHENICOL EFFLUX PUMP RV0191"/>
    <property type="match status" value="1"/>
</dbReference>
<dbReference type="Proteomes" id="UP000298781">
    <property type="component" value="Chromosome"/>
</dbReference>
<keyword evidence="5 6" id="KW-0472">Membrane</keyword>
<keyword evidence="2" id="KW-1003">Cell membrane</keyword>